<dbReference type="CDD" id="cd02248">
    <property type="entry name" value="Peptidase_C1A"/>
    <property type="match status" value="1"/>
</dbReference>
<dbReference type="PANTHER" id="PTHR12411">
    <property type="entry name" value="CYSTEINE PROTEASE FAMILY C1-RELATED"/>
    <property type="match status" value="1"/>
</dbReference>
<evidence type="ECO:0008006" key="15">
    <source>
        <dbReference type="Google" id="ProtNLM"/>
    </source>
</evidence>
<dbReference type="InterPro" id="IPR006045">
    <property type="entry name" value="Cupin_1"/>
</dbReference>
<dbReference type="PROSITE" id="PS00139">
    <property type="entry name" value="THIOL_PROTEASE_CYS"/>
    <property type="match status" value="1"/>
</dbReference>
<dbReference type="SUPFAM" id="SSF51182">
    <property type="entry name" value="RmlC-like cupins"/>
    <property type="match status" value="1"/>
</dbReference>
<evidence type="ECO:0000256" key="1">
    <source>
        <dbReference type="ARBA" id="ARBA00008455"/>
    </source>
</evidence>
<dbReference type="InterPro" id="IPR013128">
    <property type="entry name" value="Peptidase_C1A"/>
</dbReference>
<evidence type="ECO:0000256" key="5">
    <source>
        <dbReference type="ARBA" id="ARBA00022807"/>
    </source>
</evidence>
<name>A0A3M7KZJ0_AUXPR</name>
<evidence type="ECO:0000256" key="4">
    <source>
        <dbReference type="ARBA" id="ARBA00022801"/>
    </source>
</evidence>
<dbReference type="SMART" id="SM00277">
    <property type="entry name" value="GRAN"/>
    <property type="match status" value="1"/>
</dbReference>
<dbReference type="InterPro" id="IPR000118">
    <property type="entry name" value="Granulin"/>
</dbReference>
<feature type="compositionally biased region" description="Pro residues" evidence="8">
    <location>
        <begin position="350"/>
        <end position="369"/>
    </location>
</feature>
<dbReference type="Pfam" id="PF00396">
    <property type="entry name" value="Granulin"/>
    <property type="match status" value="1"/>
</dbReference>
<dbReference type="Gene3D" id="2.10.25.160">
    <property type="entry name" value="Granulin"/>
    <property type="match status" value="1"/>
</dbReference>
<dbReference type="SUPFAM" id="SSF57277">
    <property type="entry name" value="Granulin repeat"/>
    <property type="match status" value="1"/>
</dbReference>
<dbReference type="GO" id="GO:0008234">
    <property type="term" value="F:cysteine-type peptidase activity"/>
    <property type="evidence" value="ECO:0007669"/>
    <property type="project" value="UniProtKB-KW"/>
</dbReference>
<feature type="domain" description="Cathepsin propeptide inhibitor" evidence="12">
    <location>
        <begin position="37"/>
        <end position="93"/>
    </location>
</feature>
<comment type="similarity">
    <text evidence="1">Belongs to the peptidase C1 family.</text>
</comment>
<dbReference type="SMART" id="SM00645">
    <property type="entry name" value="Pept_C1"/>
    <property type="match status" value="1"/>
</dbReference>
<dbReference type="AlphaFoldDB" id="A0A3M7KZJ0"/>
<dbReference type="SUPFAM" id="SSF54001">
    <property type="entry name" value="Cysteine proteinases"/>
    <property type="match status" value="1"/>
</dbReference>
<keyword evidence="5" id="KW-0788">Thiol protease</keyword>
<dbReference type="Gene3D" id="3.90.70.10">
    <property type="entry name" value="Cysteine proteinases"/>
    <property type="match status" value="1"/>
</dbReference>
<gene>
    <name evidence="13" type="ORF">APUTEX25_005502</name>
</gene>
<feature type="signal peptide" evidence="9">
    <location>
        <begin position="1"/>
        <end position="16"/>
    </location>
</feature>
<dbReference type="PRINTS" id="PR00705">
    <property type="entry name" value="PAPAIN"/>
</dbReference>
<evidence type="ECO:0000256" key="9">
    <source>
        <dbReference type="SAM" id="SignalP"/>
    </source>
</evidence>
<dbReference type="InterPro" id="IPR038765">
    <property type="entry name" value="Papain-like_cys_pep_sf"/>
</dbReference>
<dbReference type="InterPro" id="IPR037277">
    <property type="entry name" value="Granulin_sf"/>
</dbReference>
<evidence type="ECO:0000256" key="3">
    <source>
        <dbReference type="ARBA" id="ARBA00022729"/>
    </source>
</evidence>
<keyword evidence="6" id="KW-1015">Disulfide bond</keyword>
<feature type="domain" description="Peptidase C1A papain C-terminal" evidence="11">
    <location>
        <begin position="124"/>
        <end position="346"/>
    </location>
</feature>
<sequence>MLRVALLFGLLALGSAFDLQSHHVFLSQAQTDPRGAFDFWTRELNKAYDRIEEYEHRFAIWMDNLQYVIEYNAAHTSHWLGMGTWADLTQDEYRVRALGFRPDLAAQRPRHEDARLSATNPAALPEAVDWRKQGAVSEVKNQKMCGSCWAFATTGAIEGISAIVTGKLDSLSEQQLVDCDRERDHGCHGGLMDFAYEYVIRNGGLDTEADYGYRAAEGVCDPAREARHVVTIDGYEDVPRFDEGALRAAVARQPVAVAIEADQRPFQLYAGGVFDTPCGTALDHGVLVVGYGSENNGTADVPFWIVKNSWGGAWGDAGYIRLLRAEIAAPAGPGQCGIAMQASYPVKKGPNPPTPPPTPPAPPPPPPGPPAPQPVVCDPTTACPASSTCCCMREFFGYCFTWACCPLDGAICCDDHQHCCPQNLPVCDTLAGRCLAAAGVLEGSQPMIDKVDATRHLPDTSGWHHAASLPVHTRPTIAPCTTTASSLCQNTTGPGSQAAFIYSTMNDKIALVFLALAVSCAGAQAAVTSETLEAIPASQFVYTPPTPSPNALSVGGVSQRRTAREWPALENAAGLLYAINAESLMVGFVQENGTAVENTITSGTSAVFPQGLVHYQYNTGCSPATYTITYNDAQGATVNIVPALVNLPQAVVMASLNISEMAYAELVLGAPTTNFIAEADECMAKCMVKSQSTQGRRLLGAQPEM</sequence>
<evidence type="ECO:0000259" key="11">
    <source>
        <dbReference type="SMART" id="SM00645"/>
    </source>
</evidence>
<reference evidence="14" key="1">
    <citation type="journal article" date="2018" name="Algal Res.">
        <title>Characterization of plant carbon substrate utilization by Auxenochlorella protothecoides.</title>
        <authorList>
            <person name="Vogler B.W."/>
            <person name="Starkenburg S.R."/>
            <person name="Sudasinghe N."/>
            <person name="Schambach J.Y."/>
            <person name="Rollin J.A."/>
            <person name="Pattathil S."/>
            <person name="Barry A.N."/>
        </authorList>
    </citation>
    <scope>NUCLEOTIDE SEQUENCE [LARGE SCALE GENOMIC DNA]</scope>
    <source>
        <strain evidence="14">UTEX 25</strain>
    </source>
</reference>
<evidence type="ECO:0000259" key="10">
    <source>
        <dbReference type="SMART" id="SM00277"/>
    </source>
</evidence>
<keyword evidence="2" id="KW-0645">Protease</keyword>
<dbReference type="Gene3D" id="2.60.120.10">
    <property type="entry name" value="Jelly Rolls"/>
    <property type="match status" value="1"/>
</dbReference>
<dbReference type="InterPro" id="IPR025661">
    <property type="entry name" value="Pept_asp_AS"/>
</dbReference>
<dbReference type="Pfam" id="PF00112">
    <property type="entry name" value="Peptidase_C1"/>
    <property type="match status" value="1"/>
</dbReference>
<dbReference type="GO" id="GO:0006508">
    <property type="term" value="P:proteolysis"/>
    <property type="evidence" value="ECO:0007669"/>
    <property type="project" value="UniProtKB-KW"/>
</dbReference>
<keyword evidence="3 9" id="KW-0732">Signal</keyword>
<organism evidence="13 14">
    <name type="scientific">Auxenochlorella protothecoides</name>
    <name type="common">Green microalga</name>
    <name type="synonym">Chlorella protothecoides</name>
    <dbReference type="NCBI Taxonomy" id="3075"/>
    <lineage>
        <taxon>Eukaryota</taxon>
        <taxon>Viridiplantae</taxon>
        <taxon>Chlorophyta</taxon>
        <taxon>core chlorophytes</taxon>
        <taxon>Trebouxiophyceae</taxon>
        <taxon>Chlorellales</taxon>
        <taxon>Chlorellaceae</taxon>
        <taxon>Auxenochlorella</taxon>
    </lineage>
</organism>
<dbReference type="InterPro" id="IPR000668">
    <property type="entry name" value="Peptidase_C1A_C"/>
</dbReference>
<dbReference type="InterPro" id="IPR000169">
    <property type="entry name" value="Pept_cys_AS"/>
</dbReference>
<keyword evidence="4" id="KW-0378">Hydrolase</keyword>
<evidence type="ECO:0000313" key="13">
    <source>
        <dbReference type="EMBL" id="RMZ55224.1"/>
    </source>
</evidence>
<dbReference type="InterPro" id="IPR039417">
    <property type="entry name" value="Peptidase_C1A_papain-like"/>
</dbReference>
<dbReference type="SMART" id="SM00848">
    <property type="entry name" value="Inhibitor_I29"/>
    <property type="match status" value="1"/>
</dbReference>
<dbReference type="Pfam" id="PF08246">
    <property type="entry name" value="Inhibitor_I29"/>
    <property type="match status" value="1"/>
</dbReference>
<evidence type="ECO:0000256" key="2">
    <source>
        <dbReference type="ARBA" id="ARBA00022670"/>
    </source>
</evidence>
<dbReference type="InterPro" id="IPR025660">
    <property type="entry name" value="Pept_his_AS"/>
</dbReference>
<dbReference type="EMBL" id="QOKY01000169">
    <property type="protein sequence ID" value="RMZ55224.1"/>
    <property type="molecule type" value="Genomic_DNA"/>
</dbReference>
<comment type="caution">
    <text evidence="13">The sequence shown here is derived from an EMBL/GenBank/DDBJ whole genome shotgun (WGS) entry which is preliminary data.</text>
</comment>
<dbReference type="Pfam" id="PF00190">
    <property type="entry name" value="Cupin_1"/>
    <property type="match status" value="1"/>
</dbReference>
<dbReference type="PROSITE" id="PS00639">
    <property type="entry name" value="THIOL_PROTEASE_HIS"/>
    <property type="match status" value="1"/>
</dbReference>
<dbReference type="Proteomes" id="UP000279271">
    <property type="component" value="Unassembled WGS sequence"/>
</dbReference>
<feature type="chain" id="PRO_5018232320" description="Oryzain alpha chain" evidence="9">
    <location>
        <begin position="17"/>
        <end position="705"/>
    </location>
</feature>
<evidence type="ECO:0000313" key="14">
    <source>
        <dbReference type="Proteomes" id="UP000279271"/>
    </source>
</evidence>
<proteinExistence type="inferred from homology"/>
<evidence type="ECO:0000256" key="7">
    <source>
        <dbReference type="ARBA" id="ARBA00023180"/>
    </source>
</evidence>
<dbReference type="PROSITE" id="PS00640">
    <property type="entry name" value="THIOL_PROTEASE_ASN"/>
    <property type="match status" value="1"/>
</dbReference>
<protein>
    <recommendedName>
        <fullName evidence="15">Oryzain alpha chain</fullName>
    </recommendedName>
</protein>
<dbReference type="InterPro" id="IPR014710">
    <property type="entry name" value="RmlC-like_jellyroll"/>
</dbReference>
<accession>A0A3M7KZJ0</accession>
<keyword evidence="7" id="KW-0325">Glycoprotein</keyword>
<feature type="region of interest" description="Disordered" evidence="8">
    <location>
        <begin position="347"/>
        <end position="369"/>
    </location>
</feature>
<evidence type="ECO:0000259" key="12">
    <source>
        <dbReference type="SMART" id="SM00848"/>
    </source>
</evidence>
<dbReference type="InterPro" id="IPR013201">
    <property type="entry name" value="Prot_inhib_I29"/>
</dbReference>
<dbReference type="FunFam" id="3.90.70.10:FF:000067">
    <property type="entry name" value="Senescence-specific cysteine protease"/>
    <property type="match status" value="1"/>
</dbReference>
<dbReference type="InterPro" id="IPR011051">
    <property type="entry name" value="RmlC_Cupin_sf"/>
</dbReference>
<evidence type="ECO:0000256" key="6">
    <source>
        <dbReference type="ARBA" id="ARBA00023157"/>
    </source>
</evidence>
<evidence type="ECO:0000256" key="8">
    <source>
        <dbReference type="SAM" id="MobiDB-lite"/>
    </source>
</evidence>
<feature type="domain" description="Granulins" evidence="10">
    <location>
        <begin position="377"/>
        <end position="434"/>
    </location>
</feature>